<feature type="compositionally biased region" description="Low complexity" evidence="1">
    <location>
        <begin position="408"/>
        <end position="419"/>
    </location>
</feature>
<protein>
    <submittedName>
        <fullName evidence="2">Uncharacterized protein</fullName>
    </submittedName>
</protein>
<feature type="compositionally biased region" description="Low complexity" evidence="1">
    <location>
        <begin position="274"/>
        <end position="292"/>
    </location>
</feature>
<feature type="region of interest" description="Disordered" evidence="1">
    <location>
        <begin position="391"/>
        <end position="424"/>
    </location>
</feature>
<dbReference type="EMBL" id="FN649751">
    <property type="protein sequence ID" value="CBJ30226.1"/>
    <property type="molecule type" value="Genomic_DNA"/>
</dbReference>
<feature type="region of interest" description="Disordered" evidence="1">
    <location>
        <begin position="270"/>
        <end position="292"/>
    </location>
</feature>
<evidence type="ECO:0000313" key="3">
    <source>
        <dbReference type="Proteomes" id="UP000002630"/>
    </source>
</evidence>
<feature type="compositionally biased region" description="Low complexity" evidence="1">
    <location>
        <begin position="328"/>
        <end position="350"/>
    </location>
</feature>
<feature type="region of interest" description="Disordered" evidence="1">
    <location>
        <begin position="316"/>
        <end position="350"/>
    </location>
</feature>
<dbReference type="InParanoid" id="D7FNV0"/>
<accession>D7FNV0</accession>
<sequence>MMATRPQSSGEGGAAAAAAVAQEEKSVPGVSKDALREERKPLLDLDDVAQLENELAACFDAPPPPPLNIRREEPVATVSTWMPMAEHRYVETHVAPPTASDVAAARARGELPQLLQEGQEQEGGQLQEQQAQATRVSDFSSLYSAAPHREESTGQLYPVLAPSAPFSDTMRIPMPPPAVPTAAPTAARAPSAAFGAAVRDDGAAAAAAAVAAAAEAAEAEASSLTTITATAARERSQDVSSSGEVVEELLSENERLRAIIQEMSDELERGSVPAIGGSTAAAGATQGRQSSAARAAARAATSATPTERLLGRYPGAQAEAARRRREQASQQQQGHRQDGGARPQTQVQPQVQAAVGAGTFVHFKCENCPQWLKVPVHAQLVYCPTCGHTSQMTSASTIHHPPNNGNDTTAAGSSSSTGAAGRGGEEEVGWLGYFKSIIAS</sequence>
<evidence type="ECO:0000313" key="2">
    <source>
        <dbReference type="EMBL" id="CBJ30226.1"/>
    </source>
</evidence>
<feature type="compositionally biased region" description="Polar residues" evidence="1">
    <location>
        <begin position="391"/>
        <end position="407"/>
    </location>
</feature>
<reference evidence="2 3" key="1">
    <citation type="journal article" date="2010" name="Nature">
        <title>The Ectocarpus genome and the independent evolution of multicellularity in brown algae.</title>
        <authorList>
            <person name="Cock J.M."/>
            <person name="Sterck L."/>
            <person name="Rouze P."/>
            <person name="Scornet D."/>
            <person name="Allen A.E."/>
            <person name="Amoutzias G."/>
            <person name="Anthouard V."/>
            <person name="Artiguenave F."/>
            <person name="Aury J.M."/>
            <person name="Badger J.H."/>
            <person name="Beszteri B."/>
            <person name="Billiau K."/>
            <person name="Bonnet E."/>
            <person name="Bothwell J.H."/>
            <person name="Bowler C."/>
            <person name="Boyen C."/>
            <person name="Brownlee C."/>
            <person name="Carrano C.J."/>
            <person name="Charrier B."/>
            <person name="Cho G.Y."/>
            <person name="Coelho S.M."/>
            <person name="Collen J."/>
            <person name="Corre E."/>
            <person name="Da Silva C."/>
            <person name="Delage L."/>
            <person name="Delaroque N."/>
            <person name="Dittami S.M."/>
            <person name="Doulbeau S."/>
            <person name="Elias M."/>
            <person name="Farnham G."/>
            <person name="Gachon C.M."/>
            <person name="Gschloessl B."/>
            <person name="Heesch S."/>
            <person name="Jabbari K."/>
            <person name="Jubin C."/>
            <person name="Kawai H."/>
            <person name="Kimura K."/>
            <person name="Kloareg B."/>
            <person name="Kupper F.C."/>
            <person name="Lang D."/>
            <person name="Le Bail A."/>
            <person name="Leblanc C."/>
            <person name="Lerouge P."/>
            <person name="Lohr M."/>
            <person name="Lopez P.J."/>
            <person name="Martens C."/>
            <person name="Maumus F."/>
            <person name="Michel G."/>
            <person name="Miranda-Saavedra D."/>
            <person name="Morales J."/>
            <person name="Moreau H."/>
            <person name="Motomura T."/>
            <person name="Nagasato C."/>
            <person name="Napoli C.A."/>
            <person name="Nelson D.R."/>
            <person name="Nyvall-Collen P."/>
            <person name="Peters A.F."/>
            <person name="Pommier C."/>
            <person name="Potin P."/>
            <person name="Poulain J."/>
            <person name="Quesneville H."/>
            <person name="Read B."/>
            <person name="Rensing S.A."/>
            <person name="Ritter A."/>
            <person name="Rousvoal S."/>
            <person name="Samanta M."/>
            <person name="Samson G."/>
            <person name="Schroeder D.C."/>
            <person name="Segurens B."/>
            <person name="Strittmatter M."/>
            <person name="Tonon T."/>
            <person name="Tregear J.W."/>
            <person name="Valentin K."/>
            <person name="von Dassow P."/>
            <person name="Yamagishi T."/>
            <person name="Van de Peer Y."/>
            <person name="Wincker P."/>
        </authorList>
    </citation>
    <scope>NUCLEOTIDE SEQUENCE [LARGE SCALE GENOMIC DNA]</scope>
    <source>
        <strain evidence="3">Ec32 / CCAP1310/4</strain>
    </source>
</reference>
<organism evidence="2 3">
    <name type="scientific">Ectocarpus siliculosus</name>
    <name type="common">Brown alga</name>
    <name type="synonym">Conferva siliculosa</name>
    <dbReference type="NCBI Taxonomy" id="2880"/>
    <lineage>
        <taxon>Eukaryota</taxon>
        <taxon>Sar</taxon>
        <taxon>Stramenopiles</taxon>
        <taxon>Ochrophyta</taxon>
        <taxon>PX clade</taxon>
        <taxon>Phaeophyceae</taxon>
        <taxon>Ectocarpales</taxon>
        <taxon>Ectocarpaceae</taxon>
        <taxon>Ectocarpus</taxon>
    </lineage>
</organism>
<keyword evidence="3" id="KW-1185">Reference proteome</keyword>
<name>D7FNV0_ECTSI</name>
<feature type="region of interest" description="Disordered" evidence="1">
    <location>
        <begin position="1"/>
        <end position="36"/>
    </location>
</feature>
<dbReference type="Proteomes" id="UP000002630">
    <property type="component" value="Linkage Group LG26"/>
</dbReference>
<evidence type="ECO:0000256" key="1">
    <source>
        <dbReference type="SAM" id="MobiDB-lite"/>
    </source>
</evidence>
<dbReference type="OrthoDB" id="10470245at2759"/>
<gene>
    <name evidence="2" type="ORF">Esi_0180_0041</name>
</gene>
<proteinExistence type="predicted"/>
<dbReference type="EMBL" id="FN648292">
    <property type="protein sequence ID" value="CBJ30226.1"/>
    <property type="molecule type" value="Genomic_DNA"/>
</dbReference>
<dbReference type="AlphaFoldDB" id="D7FNV0"/>